<dbReference type="Proteomes" id="UP000003835">
    <property type="component" value="Unassembled WGS sequence"/>
</dbReference>
<protein>
    <recommendedName>
        <fullName evidence="3">DUF4058 domain-containing protein</fullName>
    </recommendedName>
</protein>
<evidence type="ECO:0000313" key="2">
    <source>
        <dbReference type="Proteomes" id="UP000003835"/>
    </source>
</evidence>
<evidence type="ECO:0008006" key="3">
    <source>
        <dbReference type="Google" id="ProtNLM"/>
    </source>
</evidence>
<dbReference type="eggNOG" id="ENOG5032UVP">
    <property type="taxonomic scope" value="Bacteria"/>
</dbReference>
<dbReference type="RefSeq" id="WP_006101411.1">
    <property type="nucleotide sequence ID" value="NZ_DS989850.1"/>
</dbReference>
<dbReference type="AlphaFoldDB" id="B4VS16"/>
<proteinExistence type="predicted"/>
<accession>B4VS16</accession>
<evidence type="ECO:0000313" key="1">
    <source>
        <dbReference type="EMBL" id="EDX75137.1"/>
    </source>
</evidence>
<reference evidence="1 2" key="1">
    <citation type="submission" date="2008-07" db="EMBL/GenBank/DDBJ databases">
        <authorList>
            <person name="Tandeau de Marsac N."/>
            <person name="Ferriera S."/>
            <person name="Johnson J."/>
            <person name="Kravitz S."/>
            <person name="Beeson K."/>
            <person name="Sutton G."/>
            <person name="Rogers Y.-H."/>
            <person name="Friedman R."/>
            <person name="Frazier M."/>
            <person name="Venter J.C."/>
        </authorList>
    </citation>
    <scope>NUCLEOTIDE SEQUENCE [LARGE SCALE GENOMIC DNA]</scope>
    <source>
        <strain evidence="1 2">PCC 7420</strain>
    </source>
</reference>
<keyword evidence="2" id="KW-1185">Reference proteome</keyword>
<dbReference type="OrthoDB" id="517639at2"/>
<name>B4VS16_9CYAN</name>
<gene>
    <name evidence="1" type="ORF">MC7420_2141</name>
</gene>
<dbReference type="EMBL" id="DS989850">
    <property type="protein sequence ID" value="EDX75137.1"/>
    <property type="molecule type" value="Genomic_DNA"/>
</dbReference>
<dbReference type="InterPro" id="IPR025132">
    <property type="entry name" value="DUF4058"/>
</dbReference>
<sequence length="262" mass="29447">MASPFPGMNPYLENSAFWSEVHNRLIVNLADFLAPQIPPQYRVAIEQRTYLSDESDSVLLGIPDVSVFSQQKNTKPTASTATYPDTSEAVTVTMPVPEPIKESYLEIREVATSYVVTVIEIISPKNKRAGEGRKAYERKRKKVLTTTAHLVEIDLLRGGKPMVFLGEVPLSDYRIVVSRGDCRPLAQLYGFSVRDVIPSFGLPLQSEDLEPLVDLQTLLNGVYERARYNLAIDYNQEPVPPLSEKDAVWADRLLRETGHRNN</sequence>
<dbReference type="Pfam" id="PF13267">
    <property type="entry name" value="DUF4058"/>
    <property type="match status" value="1"/>
</dbReference>
<dbReference type="HOGENOM" id="CLU_093165_0_0_3"/>
<organism evidence="1 2">
    <name type="scientific">Coleofasciculus chthonoplastes PCC 7420</name>
    <dbReference type="NCBI Taxonomy" id="118168"/>
    <lineage>
        <taxon>Bacteria</taxon>
        <taxon>Bacillati</taxon>
        <taxon>Cyanobacteriota</taxon>
        <taxon>Cyanophyceae</taxon>
        <taxon>Coleofasciculales</taxon>
        <taxon>Coleofasciculaceae</taxon>
        <taxon>Coleofasciculus</taxon>
    </lineage>
</organism>